<evidence type="ECO:0000313" key="1">
    <source>
        <dbReference type="EMBL" id="CAE0465609.1"/>
    </source>
</evidence>
<protein>
    <submittedName>
        <fullName evidence="1">Uncharacterized protein</fullName>
    </submittedName>
</protein>
<reference evidence="1" key="1">
    <citation type="submission" date="2021-01" db="EMBL/GenBank/DDBJ databases">
        <authorList>
            <person name="Corre E."/>
            <person name="Pelletier E."/>
            <person name="Niang G."/>
            <person name="Scheremetjew M."/>
            <person name="Finn R."/>
            <person name="Kale V."/>
            <person name="Holt S."/>
            <person name="Cochrane G."/>
            <person name="Meng A."/>
            <person name="Brown T."/>
            <person name="Cohen L."/>
        </authorList>
    </citation>
    <scope>NUCLEOTIDE SEQUENCE</scope>
    <source>
        <strain evidence="1">MM31A-1</strain>
    </source>
</reference>
<dbReference type="EMBL" id="HBIO01013459">
    <property type="protein sequence ID" value="CAE0465610.1"/>
    <property type="molecule type" value="Transcribed_RNA"/>
</dbReference>
<accession>A0A6S8UUH2</accession>
<organism evidence="1">
    <name type="scientific">Chaetoceros debilis</name>
    <dbReference type="NCBI Taxonomy" id="122233"/>
    <lineage>
        <taxon>Eukaryota</taxon>
        <taxon>Sar</taxon>
        <taxon>Stramenopiles</taxon>
        <taxon>Ochrophyta</taxon>
        <taxon>Bacillariophyta</taxon>
        <taxon>Coscinodiscophyceae</taxon>
        <taxon>Chaetocerotophycidae</taxon>
        <taxon>Chaetocerotales</taxon>
        <taxon>Chaetocerotaceae</taxon>
        <taxon>Chaetoceros</taxon>
    </lineage>
</organism>
<gene>
    <name evidence="1" type="ORF">CDEB00056_LOCUS10450</name>
    <name evidence="2" type="ORF">CDEB00056_LOCUS10451</name>
</gene>
<name>A0A6S8UUH2_9STRA</name>
<proteinExistence type="predicted"/>
<sequence>MDTSIYRQLRKQDFFIKDLDYSRRVRDFRALRDGRSAAGPKKMKIQVRQLMNMNNTQTQTQTQTKNEIEDSADIVVYLAPTERIDNCTPPPKDMWNISMKDFIKLMAQSKAEVS</sequence>
<dbReference type="EMBL" id="HBIO01013458">
    <property type="protein sequence ID" value="CAE0465609.1"/>
    <property type="molecule type" value="Transcribed_RNA"/>
</dbReference>
<evidence type="ECO:0000313" key="2">
    <source>
        <dbReference type="EMBL" id="CAE0465610.1"/>
    </source>
</evidence>
<dbReference type="AlphaFoldDB" id="A0A6S8UUH2"/>